<dbReference type="EMBL" id="LO018304">
    <property type="protein sequence ID" value="CUM59912.1"/>
    <property type="molecule type" value="Genomic_DNA"/>
</dbReference>
<sequence length="42" mass="5181">MYYHLQRWREAQQDLENYLEILPMAQDTAIIRQILDQMSQNI</sequence>
<dbReference type="AlphaFoldDB" id="A0A1J1JEI4"/>
<accession>A0A1J1JEI4</accession>
<protein>
    <submittedName>
        <fullName evidence="1">Uncharacterized protein</fullName>
    </submittedName>
</protein>
<reference evidence="1" key="1">
    <citation type="submission" date="2015-09" db="EMBL/GenBank/DDBJ databases">
        <authorList>
            <person name="Jackson K.R."/>
            <person name="Lunt B.L."/>
            <person name="Fisher J.N.B."/>
            <person name="Gardner A.V."/>
            <person name="Bailey M.E."/>
            <person name="Deus L.M."/>
            <person name="Earl A.S."/>
            <person name="Gibby P.D."/>
            <person name="Hartmann K.A."/>
            <person name="Liu J.E."/>
            <person name="Manci A.M."/>
            <person name="Nielsen D.A."/>
            <person name="Solomon M.B."/>
            <person name="Breakwell D.P."/>
            <person name="Burnett S.H."/>
            <person name="Grose J.H."/>
        </authorList>
    </citation>
    <scope>NUCLEOTIDE SEQUENCE</scope>
    <source>
        <strain evidence="1">7805</strain>
    </source>
</reference>
<evidence type="ECO:0000313" key="1">
    <source>
        <dbReference type="EMBL" id="CUM59912.1"/>
    </source>
</evidence>
<organism evidence="1">
    <name type="scientific">Planktothrix agardhii</name>
    <name type="common">Oscillatoria agardhii</name>
    <dbReference type="NCBI Taxonomy" id="1160"/>
    <lineage>
        <taxon>Bacteria</taxon>
        <taxon>Bacillati</taxon>
        <taxon>Cyanobacteriota</taxon>
        <taxon>Cyanophyceae</taxon>
        <taxon>Oscillatoriophycideae</taxon>
        <taxon>Oscillatoriales</taxon>
        <taxon>Microcoleaceae</taxon>
        <taxon>Planktothrix</taxon>
    </lineage>
</organism>
<name>A0A1J1JEI4_PLAAG</name>
<proteinExistence type="predicted"/>
<gene>
    <name evidence="1" type="ORF">PLAM_1946</name>
</gene>